<organism evidence="12 13">
    <name type="scientific">Candidatus Giovannonibacteria bacterium RIFCSPHIGHO2_02_FULL_46_20</name>
    <dbReference type="NCBI Taxonomy" id="1798338"/>
    <lineage>
        <taxon>Bacteria</taxon>
        <taxon>Candidatus Giovannoniibacteriota</taxon>
    </lineage>
</organism>
<comment type="caution">
    <text evidence="12">The sequence shown here is derived from an EMBL/GenBank/DDBJ whole genome shotgun (WGS) entry which is preliminary data.</text>
</comment>
<dbReference type="PANTHER" id="PTHR21235">
    <property type="entry name" value="IMIDAZOLE GLYCEROL PHOSPHATE SYNTHASE SUBUNIT HISF/H IGP SYNTHASE SUBUNIT HISF/H"/>
    <property type="match status" value="1"/>
</dbReference>
<dbReference type="GO" id="GO:0016829">
    <property type="term" value="F:lyase activity"/>
    <property type="evidence" value="ECO:0007669"/>
    <property type="project" value="UniProtKB-KW"/>
</dbReference>
<dbReference type="Proteomes" id="UP000178406">
    <property type="component" value="Unassembled WGS sequence"/>
</dbReference>
<dbReference type="GO" id="GO:0000105">
    <property type="term" value="P:L-histidine biosynthetic process"/>
    <property type="evidence" value="ECO:0007669"/>
    <property type="project" value="UniProtKB-UniPathway"/>
</dbReference>
<gene>
    <name evidence="12" type="ORF">A3J56_01730</name>
</gene>
<dbReference type="EMBL" id="MFHQ01000030">
    <property type="protein sequence ID" value="OGF74041.1"/>
    <property type="molecule type" value="Genomic_DNA"/>
</dbReference>
<evidence type="ECO:0000256" key="1">
    <source>
        <dbReference type="ARBA" id="ARBA00005091"/>
    </source>
</evidence>
<dbReference type="Gene3D" id="3.20.20.70">
    <property type="entry name" value="Aldolase class I"/>
    <property type="match status" value="1"/>
</dbReference>
<evidence type="ECO:0000256" key="5">
    <source>
        <dbReference type="ARBA" id="ARBA00022605"/>
    </source>
</evidence>
<protein>
    <recommendedName>
        <fullName evidence="4">imidazole glycerol-phosphate synthase</fullName>
        <ecNumber evidence="4">4.3.2.10</ecNumber>
    </recommendedName>
    <alternativeName>
        <fullName evidence="9">IGP synthase cyclase subunit</fullName>
    </alternativeName>
</protein>
<dbReference type="InterPro" id="IPR004651">
    <property type="entry name" value="HisF"/>
</dbReference>
<dbReference type="GO" id="GO:0000107">
    <property type="term" value="F:imidazoleglycerol-phosphate synthase activity"/>
    <property type="evidence" value="ECO:0007669"/>
    <property type="project" value="InterPro"/>
</dbReference>
<dbReference type="InterPro" id="IPR013785">
    <property type="entry name" value="Aldolase_TIM"/>
</dbReference>
<dbReference type="SUPFAM" id="SSF51366">
    <property type="entry name" value="Ribulose-phoshate binding barrel"/>
    <property type="match status" value="1"/>
</dbReference>
<comment type="subunit">
    <text evidence="3">Heterodimer of HisH and HisF.</text>
</comment>
<evidence type="ECO:0000256" key="8">
    <source>
        <dbReference type="ARBA" id="ARBA00025475"/>
    </source>
</evidence>
<dbReference type="InterPro" id="IPR006062">
    <property type="entry name" value="His_biosynth"/>
</dbReference>
<dbReference type="InterPro" id="IPR011060">
    <property type="entry name" value="RibuloseP-bd_barrel"/>
</dbReference>
<evidence type="ECO:0000256" key="11">
    <source>
        <dbReference type="RuleBase" id="RU003657"/>
    </source>
</evidence>
<evidence type="ECO:0000256" key="6">
    <source>
        <dbReference type="ARBA" id="ARBA00023102"/>
    </source>
</evidence>
<comment type="similarity">
    <text evidence="2 11">Belongs to the HisA/HisF family.</text>
</comment>
<keyword evidence="6 11" id="KW-0368">Histidine biosynthesis</keyword>
<dbReference type="CDD" id="cd04731">
    <property type="entry name" value="HisF"/>
    <property type="match status" value="1"/>
</dbReference>
<evidence type="ECO:0000256" key="2">
    <source>
        <dbReference type="ARBA" id="ARBA00009667"/>
    </source>
</evidence>
<evidence type="ECO:0000256" key="7">
    <source>
        <dbReference type="ARBA" id="ARBA00023239"/>
    </source>
</evidence>
<keyword evidence="5 11" id="KW-0028">Amino-acid biosynthesis</keyword>
<sequence>MLKKRLIVSLLLQNGQLVKSVGFHDYQIVGSPQIAIQFFNAWAADEIIFLDISTSCEYTDLVRKDSVFPELSSLIEIVKNSAKTCFLPLTVGGGVRTIDQMRELFLSGADKIAINTQAVRTPQLIAKAAERFGNQAIVVSIDAKRNNAGGHEVFIDHGKEATGLNVVEWVQQAEILGAGEILLNSIDQDGRLSGYDLSLIRCVASAVTIPVIALGGVGKWEHLVDGVRAGASAVSAANIFHFTEQSTRQAKKHMAEAGIDVRL</sequence>
<name>A0A1F5WFG6_9BACT</name>
<proteinExistence type="inferred from homology"/>
<dbReference type="EC" id="4.3.2.10" evidence="4"/>
<comment type="function">
    <text evidence="8">IGPS catalyzes the conversion of PRFAR and glutamine to IGP, AICAR and glutamate. The HisF subunit catalyzes the cyclization activity that produces IGP and AICAR from PRFAR using the ammonia provided by the HisH subunit.</text>
</comment>
<evidence type="ECO:0000256" key="3">
    <source>
        <dbReference type="ARBA" id="ARBA00011152"/>
    </source>
</evidence>
<evidence type="ECO:0000256" key="10">
    <source>
        <dbReference type="ARBA" id="ARBA00047838"/>
    </source>
</evidence>
<comment type="pathway">
    <text evidence="1">Amino-acid biosynthesis; L-histidine biosynthesis; L-histidine from 5-phospho-alpha-D-ribose 1-diphosphate: step 5/9.</text>
</comment>
<dbReference type="PANTHER" id="PTHR21235:SF2">
    <property type="entry name" value="IMIDAZOLE GLYCEROL PHOSPHATE SYNTHASE HISHF"/>
    <property type="match status" value="1"/>
</dbReference>
<dbReference type="AlphaFoldDB" id="A0A1F5WFG6"/>
<dbReference type="STRING" id="1798338.A3J56_01730"/>
<comment type="catalytic activity">
    <reaction evidence="10">
        <text>5-[(5-phospho-1-deoxy-D-ribulos-1-ylimino)methylamino]-1-(5-phospho-beta-D-ribosyl)imidazole-4-carboxamide + L-glutamine = D-erythro-1-(imidazol-4-yl)glycerol 3-phosphate + 5-amino-1-(5-phospho-beta-D-ribosyl)imidazole-4-carboxamide + L-glutamate + H(+)</text>
        <dbReference type="Rhea" id="RHEA:24793"/>
        <dbReference type="ChEBI" id="CHEBI:15378"/>
        <dbReference type="ChEBI" id="CHEBI:29985"/>
        <dbReference type="ChEBI" id="CHEBI:58278"/>
        <dbReference type="ChEBI" id="CHEBI:58359"/>
        <dbReference type="ChEBI" id="CHEBI:58475"/>
        <dbReference type="ChEBI" id="CHEBI:58525"/>
        <dbReference type="EC" id="4.3.2.10"/>
    </reaction>
</comment>
<keyword evidence="7" id="KW-0456">Lyase</keyword>
<accession>A0A1F5WFG6</accession>
<dbReference type="InterPro" id="IPR050064">
    <property type="entry name" value="IGPS_HisA/HisF"/>
</dbReference>
<evidence type="ECO:0000313" key="13">
    <source>
        <dbReference type="Proteomes" id="UP000178406"/>
    </source>
</evidence>
<evidence type="ECO:0000256" key="9">
    <source>
        <dbReference type="ARBA" id="ARBA00030264"/>
    </source>
</evidence>
<reference evidence="12 13" key="1">
    <citation type="journal article" date="2016" name="Nat. Commun.">
        <title>Thousands of microbial genomes shed light on interconnected biogeochemical processes in an aquifer system.</title>
        <authorList>
            <person name="Anantharaman K."/>
            <person name="Brown C.T."/>
            <person name="Hug L.A."/>
            <person name="Sharon I."/>
            <person name="Castelle C.J."/>
            <person name="Probst A.J."/>
            <person name="Thomas B.C."/>
            <person name="Singh A."/>
            <person name="Wilkins M.J."/>
            <person name="Karaoz U."/>
            <person name="Brodie E.L."/>
            <person name="Williams K.H."/>
            <person name="Hubbard S.S."/>
            <person name="Banfield J.F."/>
        </authorList>
    </citation>
    <scope>NUCLEOTIDE SEQUENCE [LARGE SCALE GENOMIC DNA]</scope>
</reference>
<evidence type="ECO:0000313" key="12">
    <source>
        <dbReference type="EMBL" id="OGF74041.1"/>
    </source>
</evidence>
<dbReference type="UniPathway" id="UPA00031">
    <property type="reaction ID" value="UER00010"/>
</dbReference>
<dbReference type="Pfam" id="PF00977">
    <property type="entry name" value="His_biosynth"/>
    <property type="match status" value="1"/>
</dbReference>
<evidence type="ECO:0000256" key="4">
    <source>
        <dbReference type="ARBA" id="ARBA00012809"/>
    </source>
</evidence>